<name>A0A519BHI7_ACIG2</name>
<dbReference type="Pfam" id="PF00731">
    <property type="entry name" value="AIRC"/>
    <property type="match status" value="1"/>
</dbReference>
<proteinExistence type="predicted"/>
<dbReference type="Gene3D" id="3.40.50.1970">
    <property type="match status" value="1"/>
</dbReference>
<protein>
    <submittedName>
        <fullName evidence="2">Nickel pincer cofactor biosynthesis protein LarB</fullName>
    </submittedName>
</protein>
<dbReference type="Proteomes" id="UP000316562">
    <property type="component" value="Unassembled WGS sequence"/>
</dbReference>
<dbReference type="GO" id="GO:0006189">
    <property type="term" value="P:'de novo' IMP biosynthetic process"/>
    <property type="evidence" value="ECO:0007669"/>
    <property type="project" value="InterPro"/>
</dbReference>
<feature type="domain" description="PurE" evidence="1">
    <location>
        <begin position="126"/>
        <end position="258"/>
    </location>
</feature>
<accession>A0A519BHI7</accession>
<dbReference type="InterPro" id="IPR000031">
    <property type="entry name" value="PurE_dom"/>
</dbReference>
<dbReference type="PANTHER" id="PTHR43064:SF1">
    <property type="entry name" value="SLL1489 PROTEIN"/>
    <property type="match status" value="1"/>
</dbReference>
<dbReference type="GO" id="GO:0016787">
    <property type="term" value="F:hydrolase activity"/>
    <property type="evidence" value="ECO:0007669"/>
    <property type="project" value="InterPro"/>
</dbReference>
<evidence type="ECO:0000313" key="3">
    <source>
        <dbReference type="Proteomes" id="UP000316562"/>
    </source>
</evidence>
<dbReference type="InterPro" id="IPR039476">
    <property type="entry name" value="P2CMN_synthase_LarB"/>
</dbReference>
<gene>
    <name evidence="2" type="primary">larB</name>
    <name evidence="2" type="ORF">EVJ46_00410</name>
</gene>
<evidence type="ECO:0000313" key="2">
    <source>
        <dbReference type="EMBL" id="RZD16738.1"/>
    </source>
</evidence>
<dbReference type="SUPFAM" id="SSF52255">
    <property type="entry name" value="N5-CAIR mutase (phosphoribosylaminoimidazole carboxylase, PurE)"/>
    <property type="match status" value="1"/>
</dbReference>
<organism evidence="2 3">
    <name type="scientific">Acididesulfobacter guangdongensis</name>
    <dbReference type="NCBI Taxonomy" id="2597225"/>
    <lineage>
        <taxon>Bacteria</taxon>
        <taxon>Deltaproteobacteria</taxon>
        <taxon>Candidatus Acidulodesulfobacterales</taxon>
        <taxon>Candidatus Acididesulfobacter</taxon>
    </lineage>
</organism>
<dbReference type="NCBIfam" id="NF033503">
    <property type="entry name" value="LarB"/>
    <property type="match status" value="1"/>
</dbReference>
<sequence>MFLMQIKNNLKVKLKSNFMEPFDKNFTDSDTCADTNYINLHFAKLDINRLKRAGKPEAVLCDGKTPAEILKIAKTLERIANNVIFTRVNYKIKNILLSNCKKTIYHDEAKIIVLNPLQPEECKLKGNILIVTAGTSDIPVAEEAAVTAEVLGNKISKLYDIGVAGTHRIFDNIDKIKSAGVIIAVAGMDGVLPTFISSLVDATVIAVPSSNGYGTGFNGISALLSMLNSCSGGLLTVNIDNGFGAGVAASIINKKINI</sequence>
<dbReference type="EMBL" id="SGBC01000001">
    <property type="protein sequence ID" value="RZD16738.1"/>
    <property type="molecule type" value="Genomic_DNA"/>
</dbReference>
<comment type="caution">
    <text evidence="2">The sequence shown here is derived from an EMBL/GenBank/DDBJ whole genome shotgun (WGS) entry which is preliminary data.</text>
</comment>
<reference evidence="2 3" key="1">
    <citation type="journal article" date="2019" name="ISME J.">
        <title>Insights into ecological role of a new deltaproteobacterial order Candidatus Acidulodesulfobacterales by metagenomics and metatranscriptomics.</title>
        <authorList>
            <person name="Tan S."/>
            <person name="Liu J."/>
            <person name="Fang Y."/>
            <person name="Hedlund B.P."/>
            <person name="Lian Z.H."/>
            <person name="Huang L.Y."/>
            <person name="Li J.T."/>
            <person name="Huang L.N."/>
            <person name="Li W.J."/>
            <person name="Jiang H.C."/>
            <person name="Dong H.L."/>
            <person name="Shu W.S."/>
        </authorList>
    </citation>
    <scope>NUCLEOTIDE SEQUENCE [LARGE SCALE GENOMIC DNA]</scope>
    <source>
        <strain evidence="2">AP2</strain>
    </source>
</reference>
<dbReference type="PANTHER" id="PTHR43064">
    <property type="entry name" value="PHOSPHORIBOSYLAMINOIMIDAZOLE CARBOXYLASE-RELATED"/>
    <property type="match status" value="1"/>
</dbReference>
<evidence type="ECO:0000259" key="1">
    <source>
        <dbReference type="SMART" id="SM01001"/>
    </source>
</evidence>
<dbReference type="AlphaFoldDB" id="A0A519BHI7"/>
<dbReference type="SMART" id="SM01001">
    <property type="entry name" value="AIRC"/>
    <property type="match status" value="1"/>
</dbReference>